<dbReference type="Pfam" id="PF01725">
    <property type="entry name" value="Ham1p_like"/>
    <property type="match status" value="1"/>
</dbReference>
<dbReference type="AlphaFoldDB" id="A0A2N0ZK17"/>
<feature type="binding site" evidence="10">
    <location>
        <position position="71"/>
    </location>
    <ligand>
        <name>substrate</name>
    </ligand>
</feature>
<keyword evidence="7 10" id="KW-0546">Nucleotide metabolism</keyword>
<evidence type="ECO:0000256" key="6">
    <source>
        <dbReference type="ARBA" id="ARBA00022842"/>
    </source>
</evidence>
<keyword evidence="4 10" id="KW-0547">Nucleotide-binding</keyword>
<evidence type="ECO:0000256" key="10">
    <source>
        <dbReference type="HAMAP-Rule" id="MF_01405"/>
    </source>
</evidence>
<dbReference type="GO" id="GO:0046872">
    <property type="term" value="F:metal ion binding"/>
    <property type="evidence" value="ECO:0007669"/>
    <property type="project" value="UniProtKB-KW"/>
</dbReference>
<evidence type="ECO:0000256" key="7">
    <source>
        <dbReference type="ARBA" id="ARBA00023080"/>
    </source>
</evidence>
<dbReference type="GO" id="GO:0000166">
    <property type="term" value="F:nucleotide binding"/>
    <property type="evidence" value="ECO:0007669"/>
    <property type="project" value="UniProtKB-KW"/>
</dbReference>
<comment type="cofactor">
    <cofactor evidence="10">
        <name>Mg(2+)</name>
        <dbReference type="ChEBI" id="CHEBI:18420"/>
    </cofactor>
    <text evidence="10">Binds 1 Mg(2+) ion per subunit.</text>
</comment>
<dbReference type="EC" id="3.6.1.66" evidence="10"/>
<dbReference type="InterPro" id="IPR002637">
    <property type="entry name" value="RdgB/HAM1"/>
</dbReference>
<name>A0A2N0ZK17_9BACI</name>
<dbReference type="FunFam" id="3.90.950.10:FF:000001">
    <property type="entry name" value="dITP/XTP pyrophosphatase"/>
    <property type="match status" value="1"/>
</dbReference>
<dbReference type="GO" id="GO:0009146">
    <property type="term" value="P:purine nucleoside triphosphate catabolic process"/>
    <property type="evidence" value="ECO:0007669"/>
    <property type="project" value="UniProtKB-UniRule"/>
</dbReference>
<evidence type="ECO:0000256" key="5">
    <source>
        <dbReference type="ARBA" id="ARBA00022801"/>
    </source>
</evidence>
<evidence type="ECO:0000256" key="4">
    <source>
        <dbReference type="ARBA" id="ARBA00022741"/>
    </source>
</evidence>
<dbReference type="GO" id="GO:0036222">
    <property type="term" value="F:XTP diphosphatase activity"/>
    <property type="evidence" value="ECO:0007669"/>
    <property type="project" value="UniProtKB-UniRule"/>
</dbReference>
<feature type="binding site" evidence="10">
    <location>
        <position position="41"/>
    </location>
    <ligand>
        <name>Mg(2+)</name>
        <dbReference type="ChEBI" id="CHEBI:18420"/>
    </ligand>
</feature>
<dbReference type="GO" id="GO:0009117">
    <property type="term" value="P:nucleotide metabolic process"/>
    <property type="evidence" value="ECO:0007669"/>
    <property type="project" value="UniProtKB-KW"/>
</dbReference>
<dbReference type="RefSeq" id="WP_066191583.1">
    <property type="nucleotide sequence ID" value="NZ_CP194732.1"/>
</dbReference>
<feature type="binding site" evidence="10">
    <location>
        <begin position="8"/>
        <end position="13"/>
    </location>
    <ligand>
        <name>substrate</name>
    </ligand>
</feature>
<evidence type="ECO:0000256" key="1">
    <source>
        <dbReference type="ARBA" id="ARBA00008023"/>
    </source>
</evidence>
<keyword evidence="6 10" id="KW-0460">Magnesium</keyword>
<dbReference type="CDD" id="cd00515">
    <property type="entry name" value="HAM1"/>
    <property type="match status" value="1"/>
</dbReference>
<dbReference type="PANTHER" id="PTHR11067:SF9">
    <property type="entry name" value="INOSINE TRIPHOSPHATE PYROPHOSPHATASE"/>
    <property type="match status" value="1"/>
</dbReference>
<accession>A0A2N0ZK17</accession>
<feature type="binding site" evidence="10">
    <location>
        <begin position="153"/>
        <end position="156"/>
    </location>
    <ligand>
        <name>substrate</name>
    </ligand>
</feature>
<evidence type="ECO:0000256" key="8">
    <source>
        <dbReference type="ARBA" id="ARBA00051875"/>
    </source>
</evidence>
<evidence type="ECO:0000313" key="13">
    <source>
        <dbReference type="Proteomes" id="UP000233343"/>
    </source>
</evidence>
<reference evidence="12 13" key="1">
    <citation type="journal article" date="2010" name="Int. J. Syst. Evol. Microbiol.">
        <title>Bacillus horneckiae sp. nov., isolated from a spacecraft-assembly clean room.</title>
        <authorList>
            <person name="Vaishampayan P."/>
            <person name="Probst A."/>
            <person name="Krishnamurthi S."/>
            <person name="Ghosh S."/>
            <person name="Osman S."/>
            <person name="McDowall A."/>
            <person name="Ruckmani A."/>
            <person name="Mayilraj S."/>
            <person name="Venkateswaran K."/>
        </authorList>
    </citation>
    <scope>NUCLEOTIDE SEQUENCE [LARGE SCALE GENOMIC DNA]</scope>
    <source>
        <strain evidence="13">1PO1SC</strain>
    </source>
</reference>
<evidence type="ECO:0000313" key="12">
    <source>
        <dbReference type="EMBL" id="PKG29857.1"/>
    </source>
</evidence>
<comment type="catalytic activity">
    <reaction evidence="8 10">
        <text>dITP + H2O = dIMP + diphosphate + H(+)</text>
        <dbReference type="Rhea" id="RHEA:28342"/>
        <dbReference type="ChEBI" id="CHEBI:15377"/>
        <dbReference type="ChEBI" id="CHEBI:15378"/>
        <dbReference type="ChEBI" id="CHEBI:33019"/>
        <dbReference type="ChEBI" id="CHEBI:61194"/>
        <dbReference type="ChEBI" id="CHEBI:61382"/>
        <dbReference type="EC" id="3.6.1.66"/>
    </reaction>
</comment>
<feature type="binding site" evidence="10">
    <location>
        <position position="70"/>
    </location>
    <ligand>
        <name>Mg(2+)</name>
        <dbReference type="ChEBI" id="CHEBI:18420"/>
    </ligand>
</feature>
<keyword evidence="3 10" id="KW-0479">Metal-binding</keyword>
<gene>
    <name evidence="12" type="ORF">CWS20_06395</name>
</gene>
<dbReference type="NCBIfam" id="TIGR00042">
    <property type="entry name" value="RdgB/HAM1 family non-canonical purine NTP pyrophosphatase"/>
    <property type="match status" value="1"/>
</dbReference>
<dbReference type="Proteomes" id="UP000233343">
    <property type="component" value="Unassembled WGS sequence"/>
</dbReference>
<dbReference type="InterPro" id="IPR029001">
    <property type="entry name" value="ITPase-like_fam"/>
</dbReference>
<comment type="subunit">
    <text evidence="2 10">Homodimer.</text>
</comment>
<dbReference type="Gene3D" id="3.90.950.10">
    <property type="match status" value="1"/>
</dbReference>
<protein>
    <recommendedName>
        <fullName evidence="10">dITP/XTP pyrophosphatase</fullName>
        <ecNumber evidence="10">3.6.1.66</ecNumber>
    </recommendedName>
    <alternativeName>
        <fullName evidence="10">Non-canonical purine NTP pyrophosphatase</fullName>
    </alternativeName>
    <alternativeName>
        <fullName evidence="10">Non-standard purine NTP pyrophosphatase</fullName>
    </alternativeName>
    <alternativeName>
        <fullName evidence="10">Nucleoside-triphosphate diphosphatase</fullName>
    </alternativeName>
    <alternativeName>
        <fullName evidence="10">Nucleoside-triphosphate pyrophosphatase</fullName>
        <shortName evidence="10">NTPase</shortName>
    </alternativeName>
</protein>
<comment type="catalytic activity">
    <reaction evidence="9 10">
        <text>XTP + H2O = XMP + diphosphate + H(+)</text>
        <dbReference type="Rhea" id="RHEA:28610"/>
        <dbReference type="ChEBI" id="CHEBI:15377"/>
        <dbReference type="ChEBI" id="CHEBI:15378"/>
        <dbReference type="ChEBI" id="CHEBI:33019"/>
        <dbReference type="ChEBI" id="CHEBI:57464"/>
        <dbReference type="ChEBI" id="CHEBI:61314"/>
        <dbReference type="EC" id="3.6.1.66"/>
    </reaction>
</comment>
<keyword evidence="5 10" id="KW-0378">Hydrolase</keyword>
<dbReference type="GO" id="GO:0036220">
    <property type="term" value="F:ITP diphosphatase activity"/>
    <property type="evidence" value="ECO:0007669"/>
    <property type="project" value="UniProtKB-UniRule"/>
</dbReference>
<dbReference type="GO" id="GO:0017111">
    <property type="term" value="F:ribonucleoside triphosphate phosphatase activity"/>
    <property type="evidence" value="ECO:0007669"/>
    <property type="project" value="InterPro"/>
</dbReference>
<proteinExistence type="inferred from homology"/>
<evidence type="ECO:0000256" key="2">
    <source>
        <dbReference type="ARBA" id="ARBA00011738"/>
    </source>
</evidence>
<evidence type="ECO:0000256" key="3">
    <source>
        <dbReference type="ARBA" id="ARBA00022723"/>
    </source>
</evidence>
<dbReference type="HAMAP" id="MF_01405">
    <property type="entry name" value="Non_canon_purine_NTPase"/>
    <property type="match status" value="1"/>
</dbReference>
<comment type="similarity">
    <text evidence="1 10 11">Belongs to the HAM1 NTPase family.</text>
</comment>
<evidence type="ECO:0000256" key="9">
    <source>
        <dbReference type="ARBA" id="ARBA00052017"/>
    </source>
</evidence>
<sequence>MKEIIIATKNAGKAKEFKQMFQPLGYEVKTLLDYPEIPDVDETGTTFEENAILKAEEVSKVLKQIVIADDSGLSIDALEGRPGIFSARYAGEEKSDEANMDKVLNEMKDVPDGSRTARFYCALAVAIPGKETYTVSGTCEGEILHERKGSYGFGYDPIFFAIDKGKAMAELEPEEKSEISHRAHALRLLEKDLPTLFGEGQS</sequence>
<evidence type="ECO:0000256" key="11">
    <source>
        <dbReference type="RuleBase" id="RU003781"/>
    </source>
</evidence>
<organism evidence="12 13">
    <name type="scientific">Cytobacillus horneckiae</name>
    <dbReference type="NCBI Taxonomy" id="549687"/>
    <lineage>
        <taxon>Bacteria</taxon>
        <taxon>Bacillati</taxon>
        <taxon>Bacillota</taxon>
        <taxon>Bacilli</taxon>
        <taxon>Bacillales</taxon>
        <taxon>Bacillaceae</taxon>
        <taxon>Cytobacillus</taxon>
    </lineage>
</organism>
<comment type="caution">
    <text evidence="12">The sequence shown here is derived from an EMBL/GenBank/DDBJ whole genome shotgun (WGS) entry which is preliminary data.</text>
</comment>
<dbReference type="GO" id="GO:0035870">
    <property type="term" value="F:dITP diphosphatase activity"/>
    <property type="evidence" value="ECO:0007669"/>
    <property type="project" value="UniProtKB-UniRule"/>
</dbReference>
<keyword evidence="13" id="KW-1185">Reference proteome</keyword>
<feature type="binding site" evidence="10">
    <location>
        <position position="176"/>
    </location>
    <ligand>
        <name>substrate</name>
    </ligand>
</feature>
<dbReference type="SUPFAM" id="SSF52972">
    <property type="entry name" value="ITPase-like"/>
    <property type="match status" value="1"/>
</dbReference>
<feature type="binding site" evidence="10">
    <location>
        <begin position="181"/>
        <end position="182"/>
    </location>
    <ligand>
        <name>substrate</name>
    </ligand>
</feature>
<dbReference type="PANTHER" id="PTHR11067">
    <property type="entry name" value="INOSINE TRIPHOSPHATE PYROPHOSPHATASE/HAM1 PROTEIN"/>
    <property type="match status" value="1"/>
</dbReference>
<dbReference type="InterPro" id="IPR020922">
    <property type="entry name" value="dITP/XTP_pyrophosphatase"/>
</dbReference>
<dbReference type="GO" id="GO:0005829">
    <property type="term" value="C:cytosol"/>
    <property type="evidence" value="ECO:0007669"/>
    <property type="project" value="TreeGrafter"/>
</dbReference>
<dbReference type="EMBL" id="PISD01000011">
    <property type="protein sequence ID" value="PKG29857.1"/>
    <property type="molecule type" value="Genomic_DNA"/>
</dbReference>
<feature type="active site" description="Proton acceptor" evidence="10">
    <location>
        <position position="70"/>
    </location>
</feature>
<comment type="catalytic activity">
    <reaction evidence="10">
        <text>ITP + H2O = IMP + diphosphate + H(+)</text>
        <dbReference type="Rhea" id="RHEA:29399"/>
        <dbReference type="ChEBI" id="CHEBI:15377"/>
        <dbReference type="ChEBI" id="CHEBI:15378"/>
        <dbReference type="ChEBI" id="CHEBI:33019"/>
        <dbReference type="ChEBI" id="CHEBI:58053"/>
        <dbReference type="ChEBI" id="CHEBI:61402"/>
        <dbReference type="EC" id="3.6.1.66"/>
    </reaction>
</comment>
<dbReference type="NCBIfam" id="NF011397">
    <property type="entry name" value="PRK14822.1"/>
    <property type="match status" value="1"/>
</dbReference>
<comment type="function">
    <text evidence="10">Pyrophosphatase that catalyzes the hydrolysis of nucleoside triphosphates to their monophosphate derivatives, with a high preference for the non-canonical purine nucleotides XTP (xanthosine triphosphate), dITP (deoxyinosine triphosphate) and ITP. Seems to function as a house-cleaning enzyme that removes non-canonical purine nucleotides from the nucleotide pool, thus preventing their incorporation into DNA/RNA and avoiding chromosomal lesions.</text>
</comment>